<feature type="domain" description="Phosphatidic acid phosphatase type 2/haloperoxidase" evidence="2">
    <location>
        <begin position="108"/>
        <end position="229"/>
    </location>
</feature>
<feature type="transmembrane region" description="Helical" evidence="1">
    <location>
        <begin position="289"/>
        <end position="311"/>
    </location>
</feature>
<dbReference type="InterPro" id="IPR036938">
    <property type="entry name" value="PAP2/HPO_sf"/>
</dbReference>
<feature type="transmembrane region" description="Helical" evidence="1">
    <location>
        <begin position="107"/>
        <end position="127"/>
    </location>
</feature>
<dbReference type="AlphaFoldDB" id="A0A2D6YKU9"/>
<gene>
    <name evidence="3" type="ORF">CMN54_10375</name>
</gene>
<feature type="transmembrane region" description="Helical" evidence="1">
    <location>
        <begin position="191"/>
        <end position="209"/>
    </location>
</feature>
<dbReference type="Proteomes" id="UP000226525">
    <property type="component" value="Unassembled WGS sequence"/>
</dbReference>
<protein>
    <recommendedName>
        <fullName evidence="2">Phosphatidic acid phosphatase type 2/haloperoxidase domain-containing protein</fullName>
    </recommendedName>
</protein>
<dbReference type="Gene3D" id="1.20.144.10">
    <property type="entry name" value="Phosphatidic acid phosphatase type 2/haloperoxidase"/>
    <property type="match status" value="1"/>
</dbReference>
<reference evidence="4" key="1">
    <citation type="submission" date="2017-09" db="EMBL/GenBank/DDBJ databases">
        <title>The Reconstruction of 2,631 Draft Metagenome-Assembled Genomes from the Global Oceans.</title>
        <authorList>
            <person name="Tully B.J."/>
            <person name="Graham E.D."/>
            <person name="Heidelberg J.F."/>
        </authorList>
    </citation>
    <scope>NUCLEOTIDE SEQUENCE [LARGE SCALE GENOMIC DNA]</scope>
</reference>
<feature type="transmembrane region" description="Helical" evidence="1">
    <location>
        <begin position="68"/>
        <end position="87"/>
    </location>
</feature>
<evidence type="ECO:0000313" key="4">
    <source>
        <dbReference type="Proteomes" id="UP000226525"/>
    </source>
</evidence>
<dbReference type="SUPFAM" id="SSF48317">
    <property type="entry name" value="Acid phosphatase/Vanadium-dependent haloperoxidase"/>
    <property type="match status" value="1"/>
</dbReference>
<dbReference type="InterPro" id="IPR000326">
    <property type="entry name" value="PAP2/HPO"/>
</dbReference>
<keyword evidence="1" id="KW-0812">Transmembrane</keyword>
<name>A0A2D6YKU9_9DELT</name>
<keyword evidence="1" id="KW-1133">Transmembrane helix</keyword>
<comment type="caution">
    <text evidence="3">The sequence shown here is derived from an EMBL/GenBank/DDBJ whole genome shotgun (WGS) entry which is preliminary data.</text>
</comment>
<feature type="transmembrane region" description="Helical" evidence="1">
    <location>
        <begin position="21"/>
        <end position="39"/>
    </location>
</feature>
<organism evidence="3 4">
    <name type="scientific">SAR324 cluster bacterium</name>
    <dbReference type="NCBI Taxonomy" id="2024889"/>
    <lineage>
        <taxon>Bacteria</taxon>
        <taxon>Deltaproteobacteria</taxon>
        <taxon>SAR324 cluster</taxon>
    </lineage>
</organism>
<feature type="transmembrane region" description="Helical" evidence="1">
    <location>
        <begin position="221"/>
        <end position="240"/>
    </location>
</feature>
<dbReference type="EMBL" id="NZEX01000117">
    <property type="protein sequence ID" value="MAH63828.1"/>
    <property type="molecule type" value="Genomic_DNA"/>
</dbReference>
<evidence type="ECO:0000256" key="1">
    <source>
        <dbReference type="SAM" id="Phobius"/>
    </source>
</evidence>
<sequence>MPLSPLPPPSPAELFWQKNKFYLLLTLLSLLWLSYLGQFDQEWTRWLRENRSDQFGKWMGRTLFEGSLPGGSDPAILFVLASLLLYFRSWKSNAAERLKEWRPFLGFIITTTIAGGLGFVHCLKWIIGRARPHLVWDKQWPFSEWYEFGPHYIAEGIYRGSFPSGHTAVVLVPMLLSLIWLTDYKYRKPRLAIFWAIGCIMLAVSMAVARSMSGHHWISDSLGIFGPVVLIAYWLYFDFLKIPQQRAYFRRNKKLPEMPCFWELKLCGWGFFVILGLICWFWGLRSVQLQTVPYLLVLAPVGAVLMTWGFMRIQRLYSGLFDWMHH</sequence>
<dbReference type="Pfam" id="PF01569">
    <property type="entry name" value="PAP2"/>
    <property type="match status" value="1"/>
</dbReference>
<keyword evidence="1" id="KW-0472">Membrane</keyword>
<accession>A0A2D6YKU9</accession>
<evidence type="ECO:0000313" key="3">
    <source>
        <dbReference type="EMBL" id="MAH63828.1"/>
    </source>
</evidence>
<feature type="transmembrane region" description="Helical" evidence="1">
    <location>
        <begin position="261"/>
        <end position="283"/>
    </location>
</feature>
<evidence type="ECO:0000259" key="2">
    <source>
        <dbReference type="Pfam" id="PF01569"/>
    </source>
</evidence>
<proteinExistence type="predicted"/>
<feature type="transmembrane region" description="Helical" evidence="1">
    <location>
        <begin position="165"/>
        <end position="184"/>
    </location>
</feature>